<sequence length="66" mass="7068">MSVACAKCILEHEGTASTAPRAGIALLASMRSVSRILMEASAEPVAISWPSRLYEATRHGPLWDVT</sequence>
<evidence type="ECO:0000313" key="2">
    <source>
        <dbReference type="Proteomes" id="UP000314294"/>
    </source>
</evidence>
<comment type="caution">
    <text evidence="1">The sequence shown here is derived from an EMBL/GenBank/DDBJ whole genome shotgun (WGS) entry which is preliminary data.</text>
</comment>
<reference evidence="1 2" key="1">
    <citation type="submission" date="2019-03" db="EMBL/GenBank/DDBJ databases">
        <title>First draft genome of Liparis tanakae, snailfish: a comprehensive survey of snailfish specific genes.</title>
        <authorList>
            <person name="Kim W."/>
            <person name="Song I."/>
            <person name="Jeong J.-H."/>
            <person name="Kim D."/>
            <person name="Kim S."/>
            <person name="Ryu S."/>
            <person name="Song J.Y."/>
            <person name="Lee S.K."/>
        </authorList>
    </citation>
    <scope>NUCLEOTIDE SEQUENCE [LARGE SCALE GENOMIC DNA]</scope>
    <source>
        <tissue evidence="1">Muscle</tissue>
    </source>
</reference>
<name>A0A4Z2IPT7_9TELE</name>
<gene>
    <name evidence="1" type="ORF">EYF80_010062</name>
</gene>
<protein>
    <submittedName>
        <fullName evidence="1">Uncharacterized protein</fullName>
    </submittedName>
</protein>
<organism evidence="1 2">
    <name type="scientific">Liparis tanakae</name>
    <name type="common">Tanaka's snailfish</name>
    <dbReference type="NCBI Taxonomy" id="230148"/>
    <lineage>
        <taxon>Eukaryota</taxon>
        <taxon>Metazoa</taxon>
        <taxon>Chordata</taxon>
        <taxon>Craniata</taxon>
        <taxon>Vertebrata</taxon>
        <taxon>Euteleostomi</taxon>
        <taxon>Actinopterygii</taxon>
        <taxon>Neopterygii</taxon>
        <taxon>Teleostei</taxon>
        <taxon>Neoteleostei</taxon>
        <taxon>Acanthomorphata</taxon>
        <taxon>Eupercaria</taxon>
        <taxon>Perciformes</taxon>
        <taxon>Cottioidei</taxon>
        <taxon>Cottales</taxon>
        <taxon>Liparidae</taxon>
        <taxon>Liparis</taxon>
    </lineage>
</organism>
<keyword evidence="2" id="KW-1185">Reference proteome</keyword>
<evidence type="ECO:0000313" key="1">
    <source>
        <dbReference type="EMBL" id="TNN79688.1"/>
    </source>
</evidence>
<accession>A0A4Z2IPT7</accession>
<dbReference type="Proteomes" id="UP000314294">
    <property type="component" value="Unassembled WGS sequence"/>
</dbReference>
<dbReference type="AlphaFoldDB" id="A0A4Z2IPT7"/>
<proteinExistence type="predicted"/>
<dbReference type="EMBL" id="SRLO01000062">
    <property type="protein sequence ID" value="TNN79688.1"/>
    <property type="molecule type" value="Genomic_DNA"/>
</dbReference>